<evidence type="ECO:0000313" key="2">
    <source>
        <dbReference type="EMBL" id="GFD07048.1"/>
    </source>
</evidence>
<proteinExistence type="predicted"/>
<dbReference type="AlphaFoldDB" id="A0A699TC74"/>
<sequence length="112" mass="12100">DQPLHLPNNQNPYGIKSARTGDKTPNTSGNAGTAVIRDLRLVRDGPAKVLGDLWVEVVISVKGVPWVGDGGVSLSIVSSSDDKMVRHLVMMVCGLMMDPRMDQTLSRMQVSN</sequence>
<organism evidence="2">
    <name type="scientific">Tanacetum cinerariifolium</name>
    <name type="common">Dalmatian daisy</name>
    <name type="synonym">Chrysanthemum cinerariifolium</name>
    <dbReference type="NCBI Taxonomy" id="118510"/>
    <lineage>
        <taxon>Eukaryota</taxon>
        <taxon>Viridiplantae</taxon>
        <taxon>Streptophyta</taxon>
        <taxon>Embryophyta</taxon>
        <taxon>Tracheophyta</taxon>
        <taxon>Spermatophyta</taxon>
        <taxon>Magnoliopsida</taxon>
        <taxon>eudicotyledons</taxon>
        <taxon>Gunneridae</taxon>
        <taxon>Pentapetalae</taxon>
        <taxon>asterids</taxon>
        <taxon>campanulids</taxon>
        <taxon>Asterales</taxon>
        <taxon>Asteraceae</taxon>
        <taxon>Asteroideae</taxon>
        <taxon>Anthemideae</taxon>
        <taxon>Anthemidinae</taxon>
        <taxon>Tanacetum</taxon>
    </lineage>
</organism>
<evidence type="ECO:0000256" key="1">
    <source>
        <dbReference type="SAM" id="MobiDB-lite"/>
    </source>
</evidence>
<dbReference type="EMBL" id="BKCJ011228994">
    <property type="protein sequence ID" value="GFD07048.1"/>
    <property type="molecule type" value="Genomic_DNA"/>
</dbReference>
<comment type="caution">
    <text evidence="2">The sequence shown here is derived from an EMBL/GenBank/DDBJ whole genome shotgun (WGS) entry which is preliminary data.</text>
</comment>
<reference evidence="2" key="1">
    <citation type="journal article" date="2019" name="Sci. Rep.">
        <title>Draft genome of Tanacetum cinerariifolium, the natural source of mosquito coil.</title>
        <authorList>
            <person name="Yamashiro T."/>
            <person name="Shiraishi A."/>
            <person name="Satake H."/>
            <person name="Nakayama K."/>
        </authorList>
    </citation>
    <scope>NUCLEOTIDE SEQUENCE</scope>
</reference>
<feature type="region of interest" description="Disordered" evidence="1">
    <location>
        <begin position="1"/>
        <end position="31"/>
    </location>
</feature>
<feature type="non-terminal residue" evidence="2">
    <location>
        <position position="1"/>
    </location>
</feature>
<gene>
    <name evidence="2" type="ORF">Tci_879017</name>
</gene>
<name>A0A699TC74_TANCI</name>
<protein>
    <submittedName>
        <fullName evidence="2">Uncharacterized protein</fullName>
    </submittedName>
</protein>
<accession>A0A699TC74</accession>